<keyword evidence="2" id="KW-0805">Transcription regulation</keyword>
<dbReference type="PROSITE" id="PS51294">
    <property type="entry name" value="HTH_MYB"/>
    <property type="match status" value="1"/>
</dbReference>
<feature type="domain" description="HTH myb-type" evidence="6">
    <location>
        <begin position="98"/>
        <end position="158"/>
    </location>
</feature>
<dbReference type="AlphaFoldDB" id="A0A9N7NKU3"/>
<dbReference type="OrthoDB" id="1908613at2759"/>
<dbReference type="PANTHER" id="PTHR31003:SF22">
    <property type="entry name" value="TRANSCRIPTION FACTOR HHO5"/>
    <property type="match status" value="1"/>
</dbReference>
<dbReference type="GO" id="GO:0003700">
    <property type="term" value="F:DNA-binding transcription factor activity"/>
    <property type="evidence" value="ECO:0007669"/>
    <property type="project" value="InterPro"/>
</dbReference>
<dbReference type="InterPro" id="IPR006447">
    <property type="entry name" value="Myb_dom_plants"/>
</dbReference>
<feature type="region of interest" description="Disordered" evidence="5">
    <location>
        <begin position="39"/>
        <end position="101"/>
    </location>
</feature>
<sequence>MEEESTPSKSNNNSEGDERAKTSIDFIEKRTWMSSVQLWTPPPPIHCENNGFTINSRGGSGAFSPFKKSDAKDQQVVPIEEDRGSSGTRLHEQHKQQLQRKQRRCWSPELHRLFVDALQNLGGAEVATPKQIREHMKVEGLTNDEVKSHLQKYRIHVRRFSNASPTERPVCDG</sequence>
<keyword evidence="8" id="KW-1185">Reference proteome</keyword>
<keyword evidence="4" id="KW-0539">Nucleus</keyword>
<dbReference type="InterPro" id="IPR017930">
    <property type="entry name" value="Myb_dom"/>
</dbReference>
<dbReference type="Gene3D" id="1.10.10.60">
    <property type="entry name" value="Homeodomain-like"/>
    <property type="match status" value="1"/>
</dbReference>
<feature type="compositionally biased region" description="Basic and acidic residues" evidence="5">
    <location>
        <begin position="16"/>
        <end position="26"/>
    </location>
</feature>
<proteinExistence type="predicted"/>
<organism evidence="7 8">
    <name type="scientific">Striga hermonthica</name>
    <name type="common">Purple witchweed</name>
    <name type="synonym">Buchnera hermonthica</name>
    <dbReference type="NCBI Taxonomy" id="68872"/>
    <lineage>
        <taxon>Eukaryota</taxon>
        <taxon>Viridiplantae</taxon>
        <taxon>Streptophyta</taxon>
        <taxon>Embryophyta</taxon>
        <taxon>Tracheophyta</taxon>
        <taxon>Spermatophyta</taxon>
        <taxon>Magnoliopsida</taxon>
        <taxon>eudicotyledons</taxon>
        <taxon>Gunneridae</taxon>
        <taxon>Pentapetalae</taxon>
        <taxon>asterids</taxon>
        <taxon>lamiids</taxon>
        <taxon>Lamiales</taxon>
        <taxon>Orobanchaceae</taxon>
        <taxon>Buchnereae</taxon>
        <taxon>Striga</taxon>
    </lineage>
</organism>
<keyword evidence="3" id="KW-0804">Transcription</keyword>
<dbReference type="EMBL" id="CACSLK010027837">
    <property type="protein sequence ID" value="CAA0832778.1"/>
    <property type="molecule type" value="Genomic_DNA"/>
</dbReference>
<dbReference type="InterPro" id="IPR009057">
    <property type="entry name" value="Homeodomain-like_sf"/>
</dbReference>
<dbReference type="Proteomes" id="UP001153555">
    <property type="component" value="Unassembled WGS sequence"/>
</dbReference>
<evidence type="ECO:0000256" key="1">
    <source>
        <dbReference type="ARBA" id="ARBA00004123"/>
    </source>
</evidence>
<dbReference type="PANTHER" id="PTHR31003">
    <property type="entry name" value="MYB FAMILY TRANSCRIPTION FACTOR"/>
    <property type="match status" value="1"/>
</dbReference>
<evidence type="ECO:0000313" key="8">
    <source>
        <dbReference type="Proteomes" id="UP001153555"/>
    </source>
</evidence>
<dbReference type="InterPro" id="IPR001005">
    <property type="entry name" value="SANT/Myb"/>
</dbReference>
<dbReference type="InterPro" id="IPR044787">
    <property type="entry name" value="HHO5-like"/>
</dbReference>
<dbReference type="NCBIfam" id="TIGR01557">
    <property type="entry name" value="myb_SHAQKYF"/>
    <property type="match status" value="1"/>
</dbReference>
<evidence type="ECO:0000259" key="6">
    <source>
        <dbReference type="PROSITE" id="PS51294"/>
    </source>
</evidence>
<protein>
    <submittedName>
        <fullName evidence="7">Myb-like transcription factor family protein</fullName>
    </submittedName>
</protein>
<feature type="region of interest" description="Disordered" evidence="5">
    <location>
        <begin position="1"/>
        <end position="26"/>
    </location>
</feature>
<name>A0A9N7NKU3_STRHE</name>
<evidence type="ECO:0000313" key="7">
    <source>
        <dbReference type="EMBL" id="CAA0832778.1"/>
    </source>
</evidence>
<comment type="caution">
    <text evidence="7">The sequence shown here is derived from an EMBL/GenBank/DDBJ whole genome shotgun (WGS) entry which is preliminary data.</text>
</comment>
<evidence type="ECO:0000256" key="2">
    <source>
        <dbReference type="ARBA" id="ARBA00023015"/>
    </source>
</evidence>
<reference evidence="7" key="1">
    <citation type="submission" date="2019-12" db="EMBL/GenBank/DDBJ databases">
        <authorList>
            <person name="Scholes J."/>
        </authorList>
    </citation>
    <scope>NUCLEOTIDE SEQUENCE</scope>
</reference>
<dbReference type="GO" id="GO:0003677">
    <property type="term" value="F:DNA binding"/>
    <property type="evidence" value="ECO:0007669"/>
    <property type="project" value="UniProtKB-KW"/>
</dbReference>
<dbReference type="GO" id="GO:0005634">
    <property type="term" value="C:nucleus"/>
    <property type="evidence" value="ECO:0007669"/>
    <property type="project" value="UniProtKB-SubCell"/>
</dbReference>
<dbReference type="SUPFAM" id="SSF46689">
    <property type="entry name" value="Homeodomain-like"/>
    <property type="match status" value="1"/>
</dbReference>
<evidence type="ECO:0000256" key="4">
    <source>
        <dbReference type="ARBA" id="ARBA00023242"/>
    </source>
</evidence>
<dbReference type="FunFam" id="1.10.10.60:FF:000002">
    <property type="entry name" value="Myb family transcription factor"/>
    <property type="match status" value="1"/>
</dbReference>
<evidence type="ECO:0000256" key="3">
    <source>
        <dbReference type="ARBA" id="ARBA00023163"/>
    </source>
</evidence>
<evidence type="ECO:0000256" key="5">
    <source>
        <dbReference type="SAM" id="MobiDB-lite"/>
    </source>
</evidence>
<accession>A0A9N7NKU3</accession>
<feature type="compositionally biased region" description="Basic and acidic residues" evidence="5">
    <location>
        <begin position="80"/>
        <end position="95"/>
    </location>
</feature>
<dbReference type="Pfam" id="PF00249">
    <property type="entry name" value="Myb_DNA-binding"/>
    <property type="match status" value="1"/>
</dbReference>
<comment type="subcellular location">
    <subcellularLocation>
        <location evidence="1">Nucleus</location>
    </subcellularLocation>
</comment>
<gene>
    <name evidence="7" type="ORF">SHERM_28052</name>
</gene>